<feature type="compositionally biased region" description="Low complexity" evidence="2">
    <location>
        <begin position="328"/>
        <end position="349"/>
    </location>
</feature>
<feature type="compositionally biased region" description="Low complexity" evidence="2">
    <location>
        <begin position="310"/>
        <end position="319"/>
    </location>
</feature>
<feature type="region of interest" description="Disordered" evidence="2">
    <location>
        <begin position="436"/>
        <end position="458"/>
    </location>
</feature>
<evidence type="ECO:0000256" key="2">
    <source>
        <dbReference type="SAM" id="MobiDB-lite"/>
    </source>
</evidence>
<gene>
    <name evidence="3" type="ORF">PDIGIT_LOCUS120</name>
</gene>
<feature type="region of interest" description="Disordered" evidence="2">
    <location>
        <begin position="294"/>
        <end position="349"/>
    </location>
</feature>
<keyword evidence="4" id="KW-1185">Reference proteome</keyword>
<reference evidence="3" key="1">
    <citation type="submission" date="2023-01" db="EMBL/GenBank/DDBJ databases">
        <authorList>
            <person name="Van Ghelder C."/>
            <person name="Rancurel C."/>
        </authorList>
    </citation>
    <scope>NUCLEOTIDE SEQUENCE</scope>
    <source>
        <strain evidence="3">CNCM I-4278</strain>
    </source>
</reference>
<feature type="region of interest" description="Disordered" evidence="2">
    <location>
        <begin position="224"/>
        <end position="262"/>
    </location>
</feature>
<feature type="coiled-coil region" evidence="1">
    <location>
        <begin position="368"/>
        <end position="424"/>
    </location>
</feature>
<feature type="compositionally biased region" description="Polar residues" evidence="2">
    <location>
        <begin position="97"/>
        <end position="108"/>
    </location>
</feature>
<feature type="region of interest" description="Disordered" evidence="2">
    <location>
        <begin position="78"/>
        <end position="113"/>
    </location>
</feature>
<dbReference type="AlphaFoldDB" id="A0A9W4U196"/>
<protein>
    <submittedName>
        <fullName evidence="3">Uncharacterized protein</fullName>
    </submittedName>
</protein>
<evidence type="ECO:0000256" key="1">
    <source>
        <dbReference type="SAM" id="Coils"/>
    </source>
</evidence>
<feature type="compositionally biased region" description="Acidic residues" evidence="2">
    <location>
        <begin position="226"/>
        <end position="239"/>
    </location>
</feature>
<dbReference type="EMBL" id="CAOQHR010000001">
    <property type="protein sequence ID" value="CAI6228461.1"/>
    <property type="molecule type" value="Genomic_DNA"/>
</dbReference>
<feature type="compositionally biased region" description="Basic and acidic residues" evidence="2">
    <location>
        <begin position="87"/>
        <end position="96"/>
    </location>
</feature>
<organism evidence="3 4">
    <name type="scientific">Periconia digitata</name>
    <dbReference type="NCBI Taxonomy" id="1303443"/>
    <lineage>
        <taxon>Eukaryota</taxon>
        <taxon>Fungi</taxon>
        <taxon>Dikarya</taxon>
        <taxon>Ascomycota</taxon>
        <taxon>Pezizomycotina</taxon>
        <taxon>Dothideomycetes</taxon>
        <taxon>Pleosporomycetidae</taxon>
        <taxon>Pleosporales</taxon>
        <taxon>Massarineae</taxon>
        <taxon>Periconiaceae</taxon>
        <taxon>Periconia</taxon>
    </lineage>
</organism>
<sequence length="458" mass="50096">MSTPPTHPPIPPDHYQGHYTTLATLAESPTLRERLASLRPPSSLKFEQLSRDQIECLDERRRDGVVWVRLEVGFWHPPPRPHSQPLHHPENRHASSSEHGSADTNKPNETGDGIALEANTERLPVYAYIVPYTARSPYTKLTLLVGDPITSPQFKVAHLRATTLHYPFDGVVRAYRECPDTMISALCTLVGWYFLSAGAVAGLRTSKEFGSVLERVLRRIERVEENEGEDSTNAEDEFGDGGYDGLGTNGVSSAFGEQDESSDITLCDDTEDEFIEGNRSNTDLSAPMSLHASLFSSSNSASEQPQQHIPSPTTSRLRLPLPPRPHQTTATTTTTTTATTTATTTTTSQTTTTTTVVEITSTPINPANNALEAENAALRAQLAQLQIDRDEWKTQMLAGVGRLVRAWKREARALKRETQVWREECVRLYSTAAAAATTTAGDEISDGGSGAEESEAGE</sequence>
<name>A0A9W4U196_9PLEO</name>
<keyword evidence="1" id="KW-0175">Coiled coil</keyword>
<dbReference type="Proteomes" id="UP001152607">
    <property type="component" value="Unassembled WGS sequence"/>
</dbReference>
<evidence type="ECO:0000313" key="3">
    <source>
        <dbReference type="EMBL" id="CAI6228461.1"/>
    </source>
</evidence>
<comment type="caution">
    <text evidence="3">The sequence shown here is derived from an EMBL/GenBank/DDBJ whole genome shotgun (WGS) entry which is preliminary data.</text>
</comment>
<evidence type="ECO:0000313" key="4">
    <source>
        <dbReference type="Proteomes" id="UP001152607"/>
    </source>
</evidence>
<proteinExistence type="predicted"/>
<accession>A0A9W4U196</accession>